<sequence length="181" mass="20665">MASKRKHSTLTLKDKLEVLKRLDEGEGVTKNWLQCLMLAKLQFVIGEKIVESLNNTVLILLARLLKTDRQQSNRCTIKLIMRFIFGLPRKEDGETAEFLTDDDIAAAVTQEPMEEEGSDDETQCDKKDVVPHADGEAAFDLTLRYLEQQPDTTPADVLFMRRWRNYASSKKTVFVASEKNN</sequence>
<accession>A0A8X7BCN9</accession>
<protein>
    <submittedName>
        <fullName evidence="1">Uncharacterized protein</fullName>
    </submittedName>
</protein>
<dbReference type="AlphaFoldDB" id="A0A8X7BCN9"/>
<proteinExistence type="predicted"/>
<comment type="caution">
    <text evidence="1">The sequence shown here is derived from an EMBL/GenBank/DDBJ whole genome shotgun (WGS) entry which is preliminary data.</text>
</comment>
<dbReference type="EMBL" id="BMAU01021373">
    <property type="protein sequence ID" value="GFY25819.1"/>
    <property type="molecule type" value="Genomic_DNA"/>
</dbReference>
<reference evidence="1" key="1">
    <citation type="submission" date="2020-08" db="EMBL/GenBank/DDBJ databases">
        <title>Multicomponent nature underlies the extraordinary mechanical properties of spider dragline silk.</title>
        <authorList>
            <person name="Kono N."/>
            <person name="Nakamura H."/>
            <person name="Mori M."/>
            <person name="Yoshida Y."/>
            <person name="Ohtoshi R."/>
            <person name="Malay A.D."/>
            <person name="Moran D.A.P."/>
            <person name="Tomita M."/>
            <person name="Numata K."/>
            <person name="Arakawa K."/>
        </authorList>
    </citation>
    <scope>NUCLEOTIDE SEQUENCE</scope>
</reference>
<evidence type="ECO:0000313" key="2">
    <source>
        <dbReference type="Proteomes" id="UP000887159"/>
    </source>
</evidence>
<keyword evidence="2" id="KW-1185">Reference proteome</keyword>
<evidence type="ECO:0000313" key="1">
    <source>
        <dbReference type="EMBL" id="GFY25819.1"/>
    </source>
</evidence>
<name>A0A8X7BCN9_TRICX</name>
<organism evidence="1 2">
    <name type="scientific">Trichonephila clavipes</name>
    <name type="common">Golden silk orbweaver</name>
    <name type="synonym">Nephila clavipes</name>
    <dbReference type="NCBI Taxonomy" id="2585209"/>
    <lineage>
        <taxon>Eukaryota</taxon>
        <taxon>Metazoa</taxon>
        <taxon>Ecdysozoa</taxon>
        <taxon>Arthropoda</taxon>
        <taxon>Chelicerata</taxon>
        <taxon>Arachnida</taxon>
        <taxon>Araneae</taxon>
        <taxon>Araneomorphae</taxon>
        <taxon>Entelegynae</taxon>
        <taxon>Araneoidea</taxon>
        <taxon>Nephilidae</taxon>
        <taxon>Trichonephila</taxon>
    </lineage>
</organism>
<dbReference type="Proteomes" id="UP000887159">
    <property type="component" value="Unassembled WGS sequence"/>
</dbReference>
<gene>
    <name evidence="1" type="ORF">TNCV_1915691</name>
</gene>